<keyword evidence="3" id="KW-1185">Reference proteome</keyword>
<keyword evidence="1" id="KW-0472">Membrane</keyword>
<accession>A0A9W9AJI8</accession>
<gene>
    <name evidence="2" type="ORF">J3R30DRAFT_3446648</name>
</gene>
<dbReference type="Proteomes" id="UP001150266">
    <property type="component" value="Unassembled WGS sequence"/>
</dbReference>
<protein>
    <submittedName>
        <fullName evidence="2">Uncharacterized protein</fullName>
    </submittedName>
</protein>
<evidence type="ECO:0000256" key="1">
    <source>
        <dbReference type="SAM" id="Phobius"/>
    </source>
</evidence>
<keyword evidence="1" id="KW-1133">Transmembrane helix</keyword>
<organism evidence="2 3">
    <name type="scientific">Lentinula aciculospora</name>
    <dbReference type="NCBI Taxonomy" id="153920"/>
    <lineage>
        <taxon>Eukaryota</taxon>
        <taxon>Fungi</taxon>
        <taxon>Dikarya</taxon>
        <taxon>Basidiomycota</taxon>
        <taxon>Agaricomycotina</taxon>
        <taxon>Agaricomycetes</taxon>
        <taxon>Agaricomycetidae</taxon>
        <taxon>Agaricales</taxon>
        <taxon>Marasmiineae</taxon>
        <taxon>Omphalotaceae</taxon>
        <taxon>Lentinula</taxon>
    </lineage>
</organism>
<dbReference type="EMBL" id="JAOTPV010000004">
    <property type="protein sequence ID" value="KAJ4483173.1"/>
    <property type="molecule type" value="Genomic_DNA"/>
</dbReference>
<reference evidence="2" key="1">
    <citation type="submission" date="2022-08" db="EMBL/GenBank/DDBJ databases">
        <title>A Global Phylogenomic Analysis of the Shiitake Genus Lentinula.</title>
        <authorList>
            <consortium name="DOE Joint Genome Institute"/>
            <person name="Sierra-Patev S."/>
            <person name="Min B."/>
            <person name="Naranjo-Ortiz M."/>
            <person name="Looney B."/>
            <person name="Konkel Z."/>
            <person name="Slot J.C."/>
            <person name="Sakamoto Y."/>
            <person name="Steenwyk J.L."/>
            <person name="Rokas A."/>
            <person name="Carro J."/>
            <person name="Camarero S."/>
            <person name="Ferreira P."/>
            <person name="Molpeceres G."/>
            <person name="Ruiz-Duenas F.J."/>
            <person name="Serrano A."/>
            <person name="Henrissat B."/>
            <person name="Drula E."/>
            <person name="Hughes K.W."/>
            <person name="Mata J.L."/>
            <person name="Ishikawa N.K."/>
            <person name="Vargas-Isla R."/>
            <person name="Ushijima S."/>
            <person name="Smith C.A."/>
            <person name="Ahrendt S."/>
            <person name="Andreopoulos W."/>
            <person name="He G."/>
            <person name="Labutti K."/>
            <person name="Lipzen A."/>
            <person name="Ng V."/>
            <person name="Riley R."/>
            <person name="Sandor L."/>
            <person name="Barry K."/>
            <person name="Martinez A.T."/>
            <person name="Xiao Y."/>
            <person name="Gibbons J.G."/>
            <person name="Terashima K."/>
            <person name="Grigoriev I.V."/>
            <person name="Hibbett D.S."/>
        </authorList>
    </citation>
    <scope>NUCLEOTIDE SEQUENCE</scope>
    <source>
        <strain evidence="2">JLM2183</strain>
    </source>
</reference>
<name>A0A9W9AJI8_9AGAR</name>
<dbReference type="AlphaFoldDB" id="A0A9W9AJI8"/>
<feature type="transmembrane region" description="Helical" evidence="1">
    <location>
        <begin position="6"/>
        <end position="24"/>
    </location>
</feature>
<evidence type="ECO:0000313" key="2">
    <source>
        <dbReference type="EMBL" id="KAJ4483173.1"/>
    </source>
</evidence>
<proteinExistence type="predicted"/>
<evidence type="ECO:0000313" key="3">
    <source>
        <dbReference type="Proteomes" id="UP001150266"/>
    </source>
</evidence>
<sequence length="59" mass="6992">MLHRIWYLLHFSYISSFLYLCYCLDPSTSFYHPSELSIMFQILLLVFCAVAYSSGHSYI</sequence>
<comment type="caution">
    <text evidence="2">The sequence shown here is derived from an EMBL/GenBank/DDBJ whole genome shotgun (WGS) entry which is preliminary data.</text>
</comment>
<keyword evidence="1" id="KW-0812">Transmembrane</keyword>
<feature type="transmembrane region" description="Helical" evidence="1">
    <location>
        <begin position="36"/>
        <end position="55"/>
    </location>
</feature>